<dbReference type="InterPro" id="IPR016181">
    <property type="entry name" value="Acyl_CoA_acyltransferase"/>
</dbReference>
<dbReference type="Proteomes" id="UP000295258">
    <property type="component" value="Unassembled WGS sequence"/>
</dbReference>
<dbReference type="Pfam" id="PF00583">
    <property type="entry name" value="Acetyltransf_1"/>
    <property type="match status" value="1"/>
</dbReference>
<reference evidence="2 3" key="1">
    <citation type="submission" date="2019-03" db="EMBL/GenBank/DDBJ databases">
        <title>Draft genome sequences of novel Actinobacteria.</title>
        <authorList>
            <person name="Sahin N."/>
            <person name="Ay H."/>
            <person name="Saygin H."/>
        </authorList>
    </citation>
    <scope>NUCLEOTIDE SEQUENCE [LARGE SCALE GENOMIC DNA]</scope>
    <source>
        <strain evidence="2 3">KC310</strain>
    </source>
</reference>
<gene>
    <name evidence="2" type="ORF">E1292_50190</name>
</gene>
<dbReference type="AlphaFoldDB" id="A0A4R4TVQ5"/>
<evidence type="ECO:0000259" key="1">
    <source>
        <dbReference type="PROSITE" id="PS51186"/>
    </source>
</evidence>
<organism evidence="2 3">
    <name type="scientific">Nonomuraea deserti</name>
    <dbReference type="NCBI Taxonomy" id="1848322"/>
    <lineage>
        <taxon>Bacteria</taxon>
        <taxon>Bacillati</taxon>
        <taxon>Actinomycetota</taxon>
        <taxon>Actinomycetes</taxon>
        <taxon>Streptosporangiales</taxon>
        <taxon>Streptosporangiaceae</taxon>
        <taxon>Nonomuraea</taxon>
    </lineage>
</organism>
<keyword evidence="3" id="KW-1185">Reference proteome</keyword>
<dbReference type="RefSeq" id="WP_132606843.1">
    <property type="nucleotide sequence ID" value="NZ_SMKO01000387.1"/>
</dbReference>
<keyword evidence="2" id="KW-0808">Transferase</keyword>
<feature type="domain" description="N-acetyltransferase" evidence="1">
    <location>
        <begin position="71"/>
        <end position="226"/>
    </location>
</feature>
<comment type="caution">
    <text evidence="2">The sequence shown here is derived from an EMBL/GenBank/DDBJ whole genome shotgun (WGS) entry which is preliminary data.</text>
</comment>
<dbReference type="PROSITE" id="PS51186">
    <property type="entry name" value="GNAT"/>
    <property type="match status" value="1"/>
</dbReference>
<feature type="non-terminal residue" evidence="2">
    <location>
        <position position="226"/>
    </location>
</feature>
<dbReference type="InterPro" id="IPR000182">
    <property type="entry name" value="GNAT_dom"/>
</dbReference>
<dbReference type="CDD" id="cd04301">
    <property type="entry name" value="NAT_SF"/>
    <property type="match status" value="1"/>
</dbReference>
<accession>A0A4R4TVQ5</accession>
<protein>
    <submittedName>
        <fullName evidence="2">GNAT family N-acetyltransferase</fullName>
    </submittedName>
</protein>
<dbReference type="GO" id="GO:0016747">
    <property type="term" value="F:acyltransferase activity, transferring groups other than amino-acyl groups"/>
    <property type="evidence" value="ECO:0007669"/>
    <property type="project" value="InterPro"/>
</dbReference>
<evidence type="ECO:0000313" key="3">
    <source>
        <dbReference type="Proteomes" id="UP000295258"/>
    </source>
</evidence>
<dbReference type="EMBL" id="SMKO01000387">
    <property type="protein sequence ID" value="TDC82687.1"/>
    <property type="molecule type" value="Genomic_DNA"/>
</dbReference>
<proteinExistence type="predicted"/>
<dbReference type="Gene3D" id="3.40.630.30">
    <property type="match status" value="1"/>
</dbReference>
<dbReference type="SUPFAM" id="SSF55729">
    <property type="entry name" value="Acyl-CoA N-acyltransferases (Nat)"/>
    <property type="match status" value="1"/>
</dbReference>
<sequence length="226" mass="24737">MAIDDHLREWLGAWPPTENLQVTGSRRRTLPGWDGQIYPALGVRTPDGGVLSVPPEHVTRVAAARTMAEVPKIVGYAERSWFEAVFRWTTRPAPLQDAGQWRPATAPGVPAWLHPFGGDVLVATDPCTGEHLAGVGIKRHDAYGHELSVVTAPAARGRGLARRLVAQAARRVLDEGAVPTYLHALSVPPEHVTRVAAARTMAEVPKIVGYAERSWFEAVFRWTTRP</sequence>
<evidence type="ECO:0000313" key="2">
    <source>
        <dbReference type="EMBL" id="TDC82687.1"/>
    </source>
</evidence>
<name>A0A4R4TVQ5_9ACTN</name>